<dbReference type="SUPFAM" id="SSF48340">
    <property type="entry name" value="Interferon-induced guanylate-binding protein 1 (GBP1), C-terminal domain"/>
    <property type="match status" value="2"/>
</dbReference>
<accession>T1GET8</accession>
<evidence type="ECO:0000313" key="1">
    <source>
        <dbReference type="EnsemblMetazoa" id="MESCA001859-PA"/>
    </source>
</evidence>
<dbReference type="GO" id="GO:0003924">
    <property type="term" value="F:GTPase activity"/>
    <property type="evidence" value="ECO:0007669"/>
    <property type="project" value="InterPro"/>
</dbReference>
<dbReference type="AlphaFoldDB" id="T1GET8"/>
<dbReference type="EnsemblMetazoa" id="MESCA001859-RA">
    <property type="protein sequence ID" value="MESCA001859-PA"/>
    <property type="gene ID" value="MESCA001859"/>
</dbReference>
<dbReference type="EMBL" id="CAQQ02145530">
    <property type="status" value="NOT_ANNOTATED_CDS"/>
    <property type="molecule type" value="Genomic_DNA"/>
</dbReference>
<reference evidence="2" key="1">
    <citation type="submission" date="2013-02" db="EMBL/GenBank/DDBJ databases">
        <authorList>
            <person name="Hughes D."/>
        </authorList>
    </citation>
    <scope>NUCLEOTIDE SEQUENCE</scope>
    <source>
        <strain>Durham</strain>
        <strain evidence="2">NC isolate 2 -- Noor lab</strain>
    </source>
</reference>
<proteinExistence type="predicted"/>
<protein>
    <submittedName>
        <fullName evidence="1">Uncharacterized protein</fullName>
    </submittedName>
</protein>
<dbReference type="GO" id="GO:0005525">
    <property type="term" value="F:GTP binding"/>
    <property type="evidence" value="ECO:0007669"/>
    <property type="project" value="InterPro"/>
</dbReference>
<evidence type="ECO:0000313" key="2">
    <source>
        <dbReference type="Proteomes" id="UP000015102"/>
    </source>
</evidence>
<sequence length="284" mass="34403">MELFRTKTKANNLIAKAESLEYYKKQMDDLLTENKFLNINHFNFQHKKHRNEAISMFASKKIEGDGSFWRCKQDLYETIKNMYPLYKQRNEDNKKFSEETDEKDCIKMLNEVKEVYSKGMEDKLYGRKYINHDFDQLHSELFREAKLKYSTYKEGSQYFKIYNDKLDKEIMEKFQSYKRQNTDFERSKNLEQEKNKLLFMISAQEYYRNQLEIYFNEHSFFIGESEVKKKHEQIKREALGQYQTKCLQNGVDFLAHLHTLSSQIDNTYTLFLRARKEKSLCTVM</sequence>
<dbReference type="HOGENOM" id="CLU_981033_0_0_1"/>
<reference evidence="1" key="2">
    <citation type="submission" date="2015-06" db="UniProtKB">
        <authorList>
            <consortium name="EnsemblMetazoa"/>
        </authorList>
    </citation>
    <scope>IDENTIFICATION</scope>
</reference>
<dbReference type="Proteomes" id="UP000015102">
    <property type="component" value="Unassembled WGS sequence"/>
</dbReference>
<dbReference type="Gene3D" id="1.20.58.420">
    <property type="entry name" value="AHSP"/>
    <property type="match status" value="3"/>
</dbReference>
<dbReference type="InterPro" id="IPR036543">
    <property type="entry name" value="Guanylate-bd_C_sf"/>
</dbReference>
<name>T1GET8_MEGSC</name>
<organism evidence="1 2">
    <name type="scientific">Megaselia scalaris</name>
    <name type="common">Humpbacked fly</name>
    <name type="synonym">Phora scalaris</name>
    <dbReference type="NCBI Taxonomy" id="36166"/>
    <lineage>
        <taxon>Eukaryota</taxon>
        <taxon>Metazoa</taxon>
        <taxon>Ecdysozoa</taxon>
        <taxon>Arthropoda</taxon>
        <taxon>Hexapoda</taxon>
        <taxon>Insecta</taxon>
        <taxon>Pterygota</taxon>
        <taxon>Neoptera</taxon>
        <taxon>Endopterygota</taxon>
        <taxon>Diptera</taxon>
        <taxon>Brachycera</taxon>
        <taxon>Muscomorpha</taxon>
        <taxon>Platypezoidea</taxon>
        <taxon>Phoridae</taxon>
        <taxon>Megaseliini</taxon>
        <taxon>Megaselia</taxon>
    </lineage>
</organism>
<keyword evidence="2" id="KW-1185">Reference proteome</keyword>